<sequence length="1487" mass="167504">MDKRQIQDSPPKSKKRVKNGIESRPKPKTTYFFKPINRLDPPTSIRSVSPEEKNSRRDNDVPDVEQNVEQLNTKLQPQQTPTKDRKPLSEYEKLLLEQQSSDDSFDGIRWGTPRNQKVGSNNGTKQLHQRLNSSSPLKNVNSPVVNEEESKYSATLINEQVNSVLTKYGGSGFNNILSQTPKMSRTHSDGLSGESKRQRDRDFRRLESSPTMVRSKTTGLDAMGGFSLSHSKSKSSTPLEIAPLSSTLNSWIDKFDVKDSDSSSDPKYTAESVQGSGGGGGDSSVKFSENIPSQNTQNILDDIDFEDDFSDSSVIAVEDAPIEGSPKPTLASVNLINEQSDESDDPFSDDDLTGILGGSMSTSIPKLPTLHQSNSIVSDINLTTQQKNDRVHVDLFQNGMKSIESRNLAPDREPNDHPKAEVANEAKLSYKRRDLHRYQIKNIFRNTFRVQDRLRDQVILTVQDEKSVESKIVVRGEYVQLEFEVNDVIHLILTSENSPKLVDDQHNLLIWNPDVLISATTASQQMNCPRKTVLTSRFRFPGESSVPLVVGTIIHIIFQACLASDNWSDDFLQQTMNDELNDHLFEIYSIGNELEKVRMEIKEQLPYLKTWSNTYFKKPLTGSTRIPTNQRNMSSLFSVSNVLDVEENIWSPMFGLKGMVDVTVEANLKNTDMQGKFLIPMEIKTGREHISHHAQSSLYALLFKDRYDIDVNSFLLLYTKEKLLKLNTISQTDLKSLVNLRNRITKYMKEDTRELPGLLKQSACDRCEVQKSCMTINKLVENGNQSESGLQNGLYDSLTIHLDGKVNYRDFYNHWDELLTKEESVVSSLKKDLWTLTAKEREEKGGKALSNLFIKESGGDDDLQTKFTYTFERASNVDANTLQLSQLCKNDRVIISDEKGHFAIAQGFILSIRPSFIVISSNRRIINSSVKTNSFNMNNNQTFHSVLHKTLGNSTFPLEQKTYRIDKDEMFHGMGLARYNILNLFLEGGDEMRRASIVDKKEPKFSSGTIKPDIIKDFNSDQVNAFNKVLNTKDYCLILGMPGTGKTTVIARIIQFLVQSGKSVLLAAYTHSAVDNILLKVKDSGINILRVGHPARVHPDIRKFVAGCANDSAKISNYSEFIRTYMNPQVVATTCLGVGDIAFNLRSNFDYCIIDEASQVSMPVSLGPLRFCTKFVLVGDHHQLPPLVQHPSPVVKNGLSQSLFKILSEEHPQSIVELSYQYRMCEEIMLLSNLLVYSGRLKCGSSKVAKQSLAIPHPERINSQISTEYDSILSKNDLWLNDVLEPQNKVLFLNHDSVPGEERVVGEKVENPKEVDLIHQIISALTLCGVQESSIGVMSLYRAQLRLLTRRLVQKPKVEILTADQFQGRDKECIIISLVRSNKESRVGDLLKEWRRVNVAITRSKCKLILVGSKSTLKTIPTLAAFMGLIESRGWMHDLPKNADRFYSFPFDVDSPVKKTKLSTTKVGDKLVGNHPVLKDIFNELTN</sequence>
<dbReference type="InterPro" id="IPR027417">
    <property type="entry name" value="P-loop_NTPase"/>
</dbReference>
<evidence type="ECO:0000256" key="2">
    <source>
        <dbReference type="ARBA" id="ARBA00004123"/>
    </source>
</evidence>
<keyword evidence="27" id="KW-1185">Reference proteome</keyword>
<evidence type="ECO:0000259" key="23">
    <source>
        <dbReference type="Pfam" id="PF08696"/>
    </source>
</evidence>
<evidence type="ECO:0000256" key="8">
    <source>
        <dbReference type="ARBA" id="ARBA00022723"/>
    </source>
</evidence>
<keyword evidence="13" id="KW-0067">ATP-binding</keyword>
<reference evidence="26 27" key="1">
    <citation type="submission" date="2024-01" db="EMBL/GenBank/DDBJ databases">
        <authorList>
            <consortium name="Genoscope - CEA"/>
            <person name="William W."/>
        </authorList>
    </citation>
    <scope>NUCLEOTIDE SEQUENCE [LARGE SCALE GENOMIC DNA]</scope>
    <source>
        <strain evidence="26 27">29B2s-10</strain>
    </source>
</reference>
<evidence type="ECO:0000256" key="7">
    <source>
        <dbReference type="ARBA" id="ARBA00022722"/>
    </source>
</evidence>
<feature type="region of interest" description="Disordered" evidence="21">
    <location>
        <begin position="1"/>
        <end position="145"/>
    </location>
</feature>
<dbReference type="EC" id="3.6.4.12" evidence="4"/>
<dbReference type="InterPro" id="IPR041677">
    <property type="entry name" value="DNA2/NAM7_AAA_11"/>
</dbReference>
<feature type="domain" description="DUF83" evidence="22">
    <location>
        <begin position="673"/>
        <end position="774"/>
    </location>
</feature>
<evidence type="ECO:0000256" key="15">
    <source>
        <dbReference type="ARBA" id="ARBA00023014"/>
    </source>
</evidence>
<dbReference type="SUPFAM" id="SSF52540">
    <property type="entry name" value="P-loop containing nucleoside triphosphate hydrolases"/>
    <property type="match status" value="1"/>
</dbReference>
<feature type="region of interest" description="Disordered" evidence="21">
    <location>
        <begin position="258"/>
        <end position="289"/>
    </location>
</feature>
<evidence type="ECO:0000256" key="9">
    <source>
        <dbReference type="ARBA" id="ARBA00022741"/>
    </source>
</evidence>
<dbReference type="InterPro" id="IPR050534">
    <property type="entry name" value="Coronavir_polyprotein_1ab"/>
</dbReference>
<feature type="compositionally biased region" description="Polar residues" evidence="21">
    <location>
        <begin position="67"/>
        <end position="81"/>
    </location>
</feature>
<feature type="compositionally biased region" description="Polar residues" evidence="21">
    <location>
        <begin position="208"/>
        <end position="218"/>
    </location>
</feature>
<evidence type="ECO:0000256" key="13">
    <source>
        <dbReference type="ARBA" id="ARBA00022840"/>
    </source>
</evidence>
<feature type="domain" description="DNA2/NAM7 helicase-like C-terminal" evidence="25">
    <location>
        <begin position="1199"/>
        <end position="1414"/>
    </location>
</feature>
<dbReference type="InterPro" id="IPR011604">
    <property type="entry name" value="PDDEXK-like_dom_sf"/>
</dbReference>
<dbReference type="CDD" id="cd18808">
    <property type="entry name" value="SF1_C_Upf1"/>
    <property type="match status" value="1"/>
</dbReference>
<feature type="region of interest" description="Disordered" evidence="21">
    <location>
        <begin position="176"/>
        <end position="221"/>
    </location>
</feature>
<keyword evidence="18" id="KW-0539">Nucleus</keyword>
<dbReference type="EMBL" id="OZ004258">
    <property type="protein sequence ID" value="CAK7911667.1"/>
    <property type="molecule type" value="Genomic_DNA"/>
</dbReference>
<protein>
    <recommendedName>
        <fullName evidence="4">DNA helicase</fullName>
        <ecNumber evidence="4">3.6.4.12</ecNumber>
    </recommendedName>
</protein>
<dbReference type="Pfam" id="PF13086">
    <property type="entry name" value="AAA_11"/>
    <property type="match status" value="2"/>
</dbReference>
<dbReference type="InterPro" id="IPR014808">
    <property type="entry name" value="DNA_replication_fac_Dna2_N"/>
</dbReference>
<keyword evidence="14" id="KW-0408">Iron</keyword>
<dbReference type="GO" id="GO:0004386">
    <property type="term" value="F:helicase activity"/>
    <property type="evidence" value="ECO:0007669"/>
    <property type="project" value="UniProtKB-KW"/>
</dbReference>
<keyword evidence="12 26" id="KW-0347">Helicase</keyword>
<keyword evidence="17" id="KW-0234">DNA repair</keyword>
<keyword evidence="8" id="KW-0479">Metal-binding</keyword>
<feature type="domain" description="DNA2/NAM7 helicase helicase" evidence="24">
    <location>
        <begin position="1018"/>
        <end position="1105"/>
    </location>
</feature>
<evidence type="ECO:0000256" key="14">
    <source>
        <dbReference type="ARBA" id="ARBA00023004"/>
    </source>
</evidence>
<feature type="compositionally biased region" description="Basic and acidic residues" evidence="21">
    <location>
        <begin position="82"/>
        <end position="95"/>
    </location>
</feature>
<keyword evidence="19" id="KW-0511">Multifunctional enzyme</keyword>
<dbReference type="PANTHER" id="PTHR43788:SF8">
    <property type="entry name" value="DNA-BINDING PROTEIN SMUBP-2"/>
    <property type="match status" value="1"/>
</dbReference>
<evidence type="ECO:0000256" key="17">
    <source>
        <dbReference type="ARBA" id="ARBA00023204"/>
    </source>
</evidence>
<evidence type="ECO:0000313" key="26">
    <source>
        <dbReference type="EMBL" id="CAK7911667.1"/>
    </source>
</evidence>
<keyword evidence="9" id="KW-0547">Nucleotide-binding</keyword>
<keyword evidence="16" id="KW-0238">DNA-binding</keyword>
<keyword evidence="6" id="KW-0235">DNA replication</keyword>
<dbReference type="Proteomes" id="UP001497600">
    <property type="component" value="Chromosome F"/>
</dbReference>
<evidence type="ECO:0000256" key="19">
    <source>
        <dbReference type="ARBA" id="ARBA00023268"/>
    </source>
</evidence>
<dbReference type="CDD" id="cd18041">
    <property type="entry name" value="DEXXQc_DNA2"/>
    <property type="match status" value="1"/>
</dbReference>
<evidence type="ECO:0000256" key="3">
    <source>
        <dbReference type="ARBA" id="ARBA00007913"/>
    </source>
</evidence>
<evidence type="ECO:0000256" key="21">
    <source>
        <dbReference type="SAM" id="MobiDB-lite"/>
    </source>
</evidence>
<dbReference type="Pfam" id="PF01930">
    <property type="entry name" value="Cas_Cas4"/>
    <property type="match status" value="1"/>
</dbReference>
<dbReference type="InterPro" id="IPR022765">
    <property type="entry name" value="Dna2/Cas4_DUF83"/>
</dbReference>
<name>A0ABP0EF20_9ASCO</name>
<comment type="cofactor">
    <cofactor evidence="1">
        <name>[4Fe-4S] cluster</name>
        <dbReference type="ChEBI" id="CHEBI:49883"/>
    </cofactor>
</comment>
<gene>
    <name evidence="26" type="primary">DNA2</name>
    <name evidence="26" type="ORF">CAAN4_F03510</name>
</gene>
<comment type="subcellular location">
    <subcellularLocation>
        <location evidence="2">Nucleus</location>
    </subcellularLocation>
</comment>
<proteinExistence type="inferred from homology"/>
<feature type="compositionally biased region" description="Basic and acidic residues" evidence="21">
    <location>
        <begin position="194"/>
        <end position="207"/>
    </location>
</feature>
<comment type="catalytic activity">
    <reaction evidence="20">
        <text>ATP + H2O = ADP + phosphate + H(+)</text>
        <dbReference type="Rhea" id="RHEA:13065"/>
        <dbReference type="ChEBI" id="CHEBI:15377"/>
        <dbReference type="ChEBI" id="CHEBI:15378"/>
        <dbReference type="ChEBI" id="CHEBI:30616"/>
        <dbReference type="ChEBI" id="CHEBI:43474"/>
        <dbReference type="ChEBI" id="CHEBI:456216"/>
        <dbReference type="EC" id="3.6.4.12"/>
    </reaction>
</comment>
<dbReference type="InterPro" id="IPR041679">
    <property type="entry name" value="DNA2/NAM7-like_C"/>
</dbReference>
<dbReference type="PANTHER" id="PTHR43788">
    <property type="entry name" value="DNA2/NAM7 HELICASE FAMILY MEMBER"/>
    <property type="match status" value="1"/>
</dbReference>
<evidence type="ECO:0000256" key="5">
    <source>
        <dbReference type="ARBA" id="ARBA00022485"/>
    </source>
</evidence>
<keyword evidence="7" id="KW-0540">Nuclease</keyword>
<keyword evidence="15" id="KW-0411">Iron-sulfur</keyword>
<evidence type="ECO:0000256" key="4">
    <source>
        <dbReference type="ARBA" id="ARBA00012551"/>
    </source>
</evidence>
<dbReference type="Pfam" id="PF13087">
    <property type="entry name" value="AAA_12"/>
    <property type="match status" value="1"/>
</dbReference>
<evidence type="ECO:0000256" key="1">
    <source>
        <dbReference type="ARBA" id="ARBA00001966"/>
    </source>
</evidence>
<dbReference type="InterPro" id="IPR047187">
    <property type="entry name" value="SF1_C_Upf1"/>
</dbReference>
<evidence type="ECO:0000256" key="10">
    <source>
        <dbReference type="ARBA" id="ARBA00022763"/>
    </source>
</evidence>
<dbReference type="Gene3D" id="3.40.50.300">
    <property type="entry name" value="P-loop containing nucleotide triphosphate hydrolases"/>
    <property type="match status" value="2"/>
</dbReference>
<feature type="domain" description="DNA replication factor Dna2 N-terminal" evidence="23">
    <location>
        <begin position="464"/>
        <end position="666"/>
    </location>
</feature>
<evidence type="ECO:0000256" key="11">
    <source>
        <dbReference type="ARBA" id="ARBA00022801"/>
    </source>
</evidence>
<organism evidence="26 27">
    <name type="scientific">[Candida] anglica</name>
    <dbReference type="NCBI Taxonomy" id="148631"/>
    <lineage>
        <taxon>Eukaryota</taxon>
        <taxon>Fungi</taxon>
        <taxon>Dikarya</taxon>
        <taxon>Ascomycota</taxon>
        <taxon>Saccharomycotina</taxon>
        <taxon>Pichiomycetes</taxon>
        <taxon>Debaryomycetaceae</taxon>
        <taxon>Kurtzmaniella</taxon>
    </lineage>
</organism>
<dbReference type="Gene3D" id="3.90.320.10">
    <property type="match status" value="1"/>
</dbReference>
<comment type="similarity">
    <text evidence="3">Belongs to the DNA2/NAM7 helicase family.</text>
</comment>
<keyword evidence="11" id="KW-0378">Hydrolase</keyword>
<evidence type="ECO:0000259" key="25">
    <source>
        <dbReference type="Pfam" id="PF13087"/>
    </source>
</evidence>
<evidence type="ECO:0000256" key="18">
    <source>
        <dbReference type="ARBA" id="ARBA00023242"/>
    </source>
</evidence>
<evidence type="ECO:0000256" key="12">
    <source>
        <dbReference type="ARBA" id="ARBA00022806"/>
    </source>
</evidence>
<keyword evidence="10" id="KW-0227">DNA damage</keyword>
<evidence type="ECO:0000313" key="27">
    <source>
        <dbReference type="Proteomes" id="UP001497600"/>
    </source>
</evidence>
<feature type="compositionally biased region" description="Basic and acidic residues" evidence="21">
    <location>
        <begin position="49"/>
        <end position="60"/>
    </location>
</feature>
<dbReference type="CDD" id="cd22318">
    <property type="entry name" value="DNA2_N-like"/>
    <property type="match status" value="1"/>
</dbReference>
<keyword evidence="5" id="KW-0004">4Fe-4S</keyword>
<dbReference type="Pfam" id="PF08696">
    <property type="entry name" value="Dna2"/>
    <property type="match status" value="1"/>
</dbReference>
<feature type="compositionally biased region" description="Polar residues" evidence="21">
    <location>
        <begin position="113"/>
        <end position="144"/>
    </location>
</feature>
<evidence type="ECO:0000256" key="20">
    <source>
        <dbReference type="ARBA" id="ARBA00047995"/>
    </source>
</evidence>
<evidence type="ECO:0000256" key="6">
    <source>
        <dbReference type="ARBA" id="ARBA00022705"/>
    </source>
</evidence>
<evidence type="ECO:0000259" key="24">
    <source>
        <dbReference type="Pfam" id="PF13086"/>
    </source>
</evidence>
<accession>A0ABP0EF20</accession>
<dbReference type="InterPro" id="IPR026851">
    <property type="entry name" value="Dna2/JHS1_DEXXQ-box"/>
</dbReference>
<evidence type="ECO:0000259" key="22">
    <source>
        <dbReference type="Pfam" id="PF01930"/>
    </source>
</evidence>
<evidence type="ECO:0000256" key="16">
    <source>
        <dbReference type="ARBA" id="ARBA00023125"/>
    </source>
</evidence>
<feature type="domain" description="DNA2/NAM7 helicase helicase" evidence="24">
    <location>
        <begin position="1128"/>
        <end position="1189"/>
    </location>
</feature>